<evidence type="ECO:0000256" key="1">
    <source>
        <dbReference type="ARBA" id="ARBA00022741"/>
    </source>
</evidence>
<evidence type="ECO:0000256" key="3">
    <source>
        <dbReference type="ARBA" id="ARBA00023288"/>
    </source>
</evidence>
<organism evidence="5 6">
    <name type="scientific">Acanthamoeba castellanii (strain ATCC 30010 / Neff)</name>
    <dbReference type="NCBI Taxonomy" id="1257118"/>
    <lineage>
        <taxon>Eukaryota</taxon>
        <taxon>Amoebozoa</taxon>
        <taxon>Discosea</taxon>
        <taxon>Longamoebia</taxon>
        <taxon>Centramoebida</taxon>
        <taxon>Acanthamoebidae</taxon>
        <taxon>Acanthamoeba</taxon>
    </lineage>
</organism>
<dbReference type="PRINTS" id="PR00449">
    <property type="entry name" value="RASTRNSFRMNG"/>
</dbReference>
<dbReference type="Gene3D" id="3.40.50.300">
    <property type="entry name" value="P-loop containing nucleotide triphosphate hydrolases"/>
    <property type="match status" value="2"/>
</dbReference>
<dbReference type="InterPro" id="IPR027417">
    <property type="entry name" value="P-loop_NTPase"/>
</dbReference>
<keyword evidence="2" id="KW-0342">GTP-binding</keyword>
<dbReference type="SUPFAM" id="SSF52540">
    <property type="entry name" value="P-loop containing nucleoside triphosphate hydrolases"/>
    <property type="match status" value="1"/>
</dbReference>
<dbReference type="PROSITE" id="PS51419">
    <property type="entry name" value="RAB"/>
    <property type="match status" value="1"/>
</dbReference>
<dbReference type="GeneID" id="14919558"/>
<evidence type="ECO:0000313" key="5">
    <source>
        <dbReference type="EMBL" id="ELR18773.1"/>
    </source>
</evidence>
<dbReference type="PANTHER" id="PTHR47977">
    <property type="entry name" value="RAS-RELATED PROTEIN RAB"/>
    <property type="match status" value="1"/>
</dbReference>
<dbReference type="InterPro" id="IPR001806">
    <property type="entry name" value="Small_GTPase"/>
</dbReference>
<name>L8H1Y4_ACACF</name>
<dbReference type="EMBL" id="KB007946">
    <property type="protein sequence ID" value="ELR18773.1"/>
    <property type="molecule type" value="Genomic_DNA"/>
</dbReference>
<reference evidence="5 6" key="1">
    <citation type="journal article" date="2013" name="Genome Biol.">
        <title>Genome of Acanthamoeba castellanii highlights extensive lateral gene transfer and early evolution of tyrosine kinase signaling.</title>
        <authorList>
            <person name="Clarke M."/>
            <person name="Lohan A.J."/>
            <person name="Liu B."/>
            <person name="Lagkouvardos I."/>
            <person name="Roy S."/>
            <person name="Zafar N."/>
            <person name="Bertelli C."/>
            <person name="Schilde C."/>
            <person name="Kianianmomeni A."/>
            <person name="Burglin T.R."/>
            <person name="Frech C."/>
            <person name="Turcotte B."/>
            <person name="Kopec K.O."/>
            <person name="Synnott J.M."/>
            <person name="Choo C."/>
            <person name="Paponov I."/>
            <person name="Finkler A."/>
            <person name="Soon Heng Tan C."/>
            <person name="Hutchins A.P."/>
            <person name="Weinmeier T."/>
            <person name="Rattei T."/>
            <person name="Chu J.S."/>
            <person name="Gimenez G."/>
            <person name="Irimia M."/>
            <person name="Rigden D.J."/>
            <person name="Fitzpatrick D.A."/>
            <person name="Lorenzo-Morales J."/>
            <person name="Bateman A."/>
            <person name="Chiu C.H."/>
            <person name="Tang P."/>
            <person name="Hegemann P."/>
            <person name="Fromm H."/>
            <person name="Raoult D."/>
            <person name="Greub G."/>
            <person name="Miranda-Saavedra D."/>
            <person name="Chen N."/>
            <person name="Nash P."/>
            <person name="Ginger M.L."/>
            <person name="Horn M."/>
            <person name="Schaap P."/>
            <person name="Caler L."/>
            <person name="Loftus B."/>
        </authorList>
    </citation>
    <scope>NUCLEOTIDE SEQUENCE [LARGE SCALE GENOMIC DNA]</scope>
    <source>
        <strain evidence="5 6">Neff</strain>
    </source>
</reference>
<dbReference type="VEuPathDB" id="AmoebaDB:ACA1_040890"/>
<dbReference type="Proteomes" id="UP000011083">
    <property type="component" value="Unassembled WGS sequence"/>
</dbReference>
<dbReference type="OrthoDB" id="16948at2759"/>
<dbReference type="InterPro" id="IPR005225">
    <property type="entry name" value="Small_GTP-bd"/>
</dbReference>
<dbReference type="SMART" id="SM00175">
    <property type="entry name" value="RAB"/>
    <property type="match status" value="1"/>
</dbReference>
<protein>
    <submittedName>
        <fullName evidence="5">Rabtype small GTP-binding protein</fullName>
    </submittedName>
</protein>
<dbReference type="STRING" id="1257118.L8H1Y4"/>
<proteinExistence type="predicted"/>
<dbReference type="AlphaFoldDB" id="L8H1Y4"/>
<dbReference type="CDD" id="cd00154">
    <property type="entry name" value="Rab"/>
    <property type="match status" value="1"/>
</dbReference>
<sequence>MADVSFRTDGVKQKALKILVIGDMHVGKSSLLLRFCRNAFNPNMRATIGVDYLLKTLTIDQVDYLFQIWDTVGHERFRAITTSADSFTSVKTWYRNLERNAPPGTNRILVANKCDQKDKRVVTTRQGRDLAEALDMDYFETSASSGEGVEAMFTAIATQVKRRVIDKDSGKMAESSPSFALQSEDGREGCCA</sequence>
<feature type="region of interest" description="Disordered" evidence="4">
    <location>
        <begin position="168"/>
        <end position="192"/>
    </location>
</feature>
<accession>L8H1Y4</accession>
<dbReference type="OMA" id="QIDCEQV"/>
<evidence type="ECO:0000313" key="6">
    <source>
        <dbReference type="Proteomes" id="UP000011083"/>
    </source>
</evidence>
<dbReference type="GO" id="GO:0003924">
    <property type="term" value="F:GTPase activity"/>
    <property type="evidence" value="ECO:0007669"/>
    <property type="project" value="InterPro"/>
</dbReference>
<keyword evidence="1" id="KW-0547">Nucleotide-binding</keyword>
<dbReference type="InterPro" id="IPR050227">
    <property type="entry name" value="Rab"/>
</dbReference>
<dbReference type="RefSeq" id="XP_004340825.1">
    <property type="nucleotide sequence ID" value="XM_004340777.1"/>
</dbReference>
<gene>
    <name evidence="5" type="ORF">ACA1_040890</name>
</gene>
<dbReference type="NCBIfam" id="TIGR00231">
    <property type="entry name" value="small_GTP"/>
    <property type="match status" value="1"/>
</dbReference>
<dbReference type="SMART" id="SM00174">
    <property type="entry name" value="RHO"/>
    <property type="match status" value="1"/>
</dbReference>
<dbReference type="GO" id="GO:0005525">
    <property type="term" value="F:GTP binding"/>
    <property type="evidence" value="ECO:0007669"/>
    <property type="project" value="UniProtKB-KW"/>
</dbReference>
<dbReference type="KEGG" id="acan:ACA1_040890"/>
<dbReference type="SMART" id="SM00173">
    <property type="entry name" value="RAS"/>
    <property type="match status" value="1"/>
</dbReference>
<evidence type="ECO:0000256" key="2">
    <source>
        <dbReference type="ARBA" id="ARBA00023134"/>
    </source>
</evidence>
<evidence type="ECO:0000256" key="4">
    <source>
        <dbReference type="SAM" id="MobiDB-lite"/>
    </source>
</evidence>
<keyword evidence="3" id="KW-0449">Lipoprotein</keyword>
<dbReference type="Pfam" id="PF00071">
    <property type="entry name" value="Ras"/>
    <property type="match status" value="1"/>
</dbReference>
<keyword evidence="6" id="KW-1185">Reference proteome</keyword>